<evidence type="ECO:0000256" key="1">
    <source>
        <dbReference type="SAM" id="MobiDB-lite"/>
    </source>
</evidence>
<reference evidence="2" key="1">
    <citation type="submission" date="2016-11" db="EMBL/GenBank/DDBJ databases">
        <title>The genome sequence of Colletotrichum cuscutae.</title>
        <authorList>
            <person name="Baroncelli R."/>
        </authorList>
    </citation>
    <scope>NUCLEOTIDE SEQUENCE</scope>
    <source>
        <strain evidence="2">IMI 304802</strain>
    </source>
</reference>
<dbReference type="AlphaFoldDB" id="A0AAI9V9Y0"/>
<keyword evidence="3" id="KW-1185">Reference proteome</keyword>
<gene>
    <name evidence="2" type="ORF">CCUS01_04663</name>
</gene>
<protein>
    <submittedName>
        <fullName evidence="2">Uncharacterized protein</fullName>
    </submittedName>
</protein>
<name>A0AAI9V9Y0_9PEZI</name>
<dbReference type="EMBL" id="MPDP01000113">
    <property type="protein sequence ID" value="KAK1479534.1"/>
    <property type="molecule type" value="Genomic_DNA"/>
</dbReference>
<proteinExistence type="predicted"/>
<organism evidence="2 3">
    <name type="scientific">Colletotrichum cuscutae</name>
    <dbReference type="NCBI Taxonomy" id="1209917"/>
    <lineage>
        <taxon>Eukaryota</taxon>
        <taxon>Fungi</taxon>
        <taxon>Dikarya</taxon>
        <taxon>Ascomycota</taxon>
        <taxon>Pezizomycotina</taxon>
        <taxon>Sordariomycetes</taxon>
        <taxon>Hypocreomycetidae</taxon>
        <taxon>Glomerellales</taxon>
        <taxon>Glomerellaceae</taxon>
        <taxon>Colletotrichum</taxon>
        <taxon>Colletotrichum acutatum species complex</taxon>
    </lineage>
</organism>
<dbReference type="Proteomes" id="UP001239213">
    <property type="component" value="Unassembled WGS sequence"/>
</dbReference>
<feature type="region of interest" description="Disordered" evidence="1">
    <location>
        <begin position="74"/>
        <end position="100"/>
    </location>
</feature>
<feature type="compositionally biased region" description="Basic and acidic residues" evidence="1">
    <location>
        <begin position="90"/>
        <end position="99"/>
    </location>
</feature>
<evidence type="ECO:0000313" key="2">
    <source>
        <dbReference type="EMBL" id="KAK1479534.1"/>
    </source>
</evidence>
<evidence type="ECO:0000313" key="3">
    <source>
        <dbReference type="Proteomes" id="UP001239213"/>
    </source>
</evidence>
<comment type="caution">
    <text evidence="2">The sequence shown here is derived from an EMBL/GenBank/DDBJ whole genome shotgun (WGS) entry which is preliminary data.</text>
</comment>
<accession>A0AAI9V9Y0</accession>
<sequence>MADTAVRKCLNSQRAPDVPAFADQSFPNVTWTSRVCAIAELRIQSCPGRAREAGLQKRPLTLATRPTHRHLIQGATQSVPSGGRPPGLHARNEPSERRSQVRLLKPPDLAGVFIRTCKGHPNWRQSALHSKVASNKFRDSATRRIRDKQPGRRLVHFTYRATQSITAGFRGKFGPYVLQQSFRQASSDL</sequence>